<gene>
    <name evidence="2" type="ORF">GCM10009801_01580</name>
</gene>
<dbReference type="RefSeq" id="WP_344522845.1">
    <property type="nucleotide sequence ID" value="NZ_BAAAPE010000001.1"/>
</dbReference>
<organism evidence="2 3">
    <name type="scientific">Streptomyces albiaxialis</name>
    <dbReference type="NCBI Taxonomy" id="329523"/>
    <lineage>
        <taxon>Bacteria</taxon>
        <taxon>Bacillati</taxon>
        <taxon>Actinomycetota</taxon>
        <taxon>Actinomycetes</taxon>
        <taxon>Kitasatosporales</taxon>
        <taxon>Streptomycetaceae</taxon>
        <taxon>Streptomyces</taxon>
    </lineage>
</organism>
<dbReference type="EMBL" id="BAAAPE010000001">
    <property type="protein sequence ID" value="GAA2060231.1"/>
    <property type="molecule type" value="Genomic_DNA"/>
</dbReference>
<feature type="domain" description="DinB-like" evidence="1">
    <location>
        <begin position="13"/>
        <end position="161"/>
    </location>
</feature>
<keyword evidence="3" id="KW-1185">Reference proteome</keyword>
<proteinExistence type="predicted"/>
<evidence type="ECO:0000313" key="2">
    <source>
        <dbReference type="EMBL" id="GAA2060231.1"/>
    </source>
</evidence>
<sequence>MNDVSRTALLRWQFDMTWSLFEYHAERLEEADHLWEPAEVCWTVRKGADGLWRPDFAEVEPEPVPVPTIAWVTWHMGWWWSTALAHLRGRTPPERTEVTWPGDGASALAWLRGLREEWLAALDTLPDPALDAPAPFPWHNDPDHTLAHTLAWANAELMKNATELGHVRMLRAASGR</sequence>
<evidence type="ECO:0000259" key="1">
    <source>
        <dbReference type="Pfam" id="PF12867"/>
    </source>
</evidence>
<dbReference type="SUPFAM" id="SSF109854">
    <property type="entry name" value="DinB/YfiT-like putative metalloenzymes"/>
    <property type="match status" value="1"/>
</dbReference>
<dbReference type="InterPro" id="IPR034660">
    <property type="entry name" value="DinB/YfiT-like"/>
</dbReference>
<dbReference type="InterPro" id="IPR024775">
    <property type="entry name" value="DinB-like"/>
</dbReference>
<accession>A0ABP5H316</accession>
<comment type="caution">
    <text evidence="2">The sequence shown here is derived from an EMBL/GenBank/DDBJ whole genome shotgun (WGS) entry which is preliminary data.</text>
</comment>
<protein>
    <submittedName>
        <fullName evidence="2">DinB family protein</fullName>
    </submittedName>
</protein>
<dbReference type="Proteomes" id="UP001500016">
    <property type="component" value="Unassembled WGS sequence"/>
</dbReference>
<dbReference type="Pfam" id="PF12867">
    <property type="entry name" value="DinB_2"/>
    <property type="match status" value="1"/>
</dbReference>
<reference evidence="3" key="1">
    <citation type="journal article" date="2019" name="Int. J. Syst. Evol. Microbiol.">
        <title>The Global Catalogue of Microorganisms (GCM) 10K type strain sequencing project: providing services to taxonomists for standard genome sequencing and annotation.</title>
        <authorList>
            <consortium name="The Broad Institute Genomics Platform"/>
            <consortium name="The Broad Institute Genome Sequencing Center for Infectious Disease"/>
            <person name="Wu L."/>
            <person name="Ma J."/>
        </authorList>
    </citation>
    <scope>NUCLEOTIDE SEQUENCE [LARGE SCALE GENOMIC DNA]</scope>
    <source>
        <strain evidence="3">JCM 15478</strain>
    </source>
</reference>
<name>A0ABP5H316_9ACTN</name>
<evidence type="ECO:0000313" key="3">
    <source>
        <dbReference type="Proteomes" id="UP001500016"/>
    </source>
</evidence>